<keyword evidence="1" id="KW-1133">Transmembrane helix</keyword>
<feature type="transmembrane region" description="Helical" evidence="1">
    <location>
        <begin position="201"/>
        <end position="220"/>
    </location>
</feature>
<protein>
    <submittedName>
        <fullName evidence="2">DUF6020 family protein</fullName>
    </submittedName>
</protein>
<feature type="transmembrane region" description="Helical" evidence="1">
    <location>
        <begin position="327"/>
        <end position="349"/>
    </location>
</feature>
<accession>A0ABU5JT26</accession>
<dbReference type="EMBL" id="JAXOVW010000007">
    <property type="protein sequence ID" value="MDZ5606568.1"/>
    <property type="molecule type" value="Genomic_DNA"/>
</dbReference>
<evidence type="ECO:0000256" key="1">
    <source>
        <dbReference type="SAM" id="Phobius"/>
    </source>
</evidence>
<feature type="transmembrane region" description="Helical" evidence="1">
    <location>
        <begin position="288"/>
        <end position="321"/>
    </location>
</feature>
<organism evidence="2 3">
    <name type="scientific">Bacillus bingmayongensis</name>
    <dbReference type="NCBI Taxonomy" id="1150157"/>
    <lineage>
        <taxon>Bacteria</taxon>
        <taxon>Bacillati</taxon>
        <taxon>Bacillota</taxon>
        <taxon>Bacilli</taxon>
        <taxon>Bacillales</taxon>
        <taxon>Bacillaceae</taxon>
        <taxon>Bacillus</taxon>
    </lineage>
</organism>
<sequence length="582" mass="67132">MKQANVSLVRIVIILLLAVFFGIGFIFFFYPIRDVSTTHLIISLIAISVLFSITFSRKTFEPYYQLKRRNQRVSFTFLTLYTLCLLLSLKGEQYYLQDNSTFTKIHVYVSTYIVLFALTLVIVRFLFRLRNDKKDVSKVHILWYAVPSMAIFSLYLAGLFPGIMTVDSLFQWIQIHILEFNDWHPVVHTWFLLLLTKIWDSPAVVGIAQILIMSFVFAYGAYRFRKQGANKWVVYLAIVGFACMPINGVYSVTLWKDILFSTAIMFLTILLFNIVSTEGKWLHKNTNVLLFFVASMGVVFFRHNGFPAFLVTMVIFFIIFRFKLVKMYAVAIVVIALHFIVTGPIFSYFHVKPSDPNEAYAIPIQQIGRVISYDGNITKEQLEYYGQVLPLEEWKNNYNPYIADPLKGSQNYNRKFLYANKAEFFEHWLELCKQNPKLVTESYLDITSLVWQIKVPADGYTSTYGKEPPSPEVLKEHRIKVAYGSEKVQTVLSKVLTKVENSPLNILNRPATYLFIMILCLFVTAIKSNWKLILVALPCLLNAGTVAVALPAQDVRYLYANILVTYILFLMASVQVKREQQS</sequence>
<feature type="transmembrane region" description="Helical" evidence="1">
    <location>
        <begin position="73"/>
        <end position="89"/>
    </location>
</feature>
<dbReference type="InterPro" id="IPR046062">
    <property type="entry name" value="DUF6020"/>
</dbReference>
<feature type="transmembrane region" description="Helical" evidence="1">
    <location>
        <begin position="139"/>
        <end position="160"/>
    </location>
</feature>
<feature type="transmembrane region" description="Helical" evidence="1">
    <location>
        <begin position="532"/>
        <end position="550"/>
    </location>
</feature>
<feature type="transmembrane region" description="Helical" evidence="1">
    <location>
        <begin position="232"/>
        <end position="252"/>
    </location>
</feature>
<name>A0ABU5JT26_9BACI</name>
<dbReference type="RefSeq" id="WP_374217044.1">
    <property type="nucleotide sequence ID" value="NZ_JAXOVW010000007.1"/>
</dbReference>
<evidence type="ECO:0000313" key="2">
    <source>
        <dbReference type="EMBL" id="MDZ5606568.1"/>
    </source>
</evidence>
<feature type="transmembrane region" description="Helical" evidence="1">
    <location>
        <begin position="7"/>
        <end position="30"/>
    </location>
</feature>
<evidence type="ECO:0000313" key="3">
    <source>
        <dbReference type="Proteomes" id="UP001291930"/>
    </source>
</evidence>
<dbReference type="Pfam" id="PF19484">
    <property type="entry name" value="DUF6020"/>
    <property type="match status" value="1"/>
</dbReference>
<feature type="transmembrane region" description="Helical" evidence="1">
    <location>
        <begin position="506"/>
        <end position="526"/>
    </location>
</feature>
<feature type="transmembrane region" description="Helical" evidence="1">
    <location>
        <begin position="36"/>
        <end position="53"/>
    </location>
</feature>
<keyword evidence="3" id="KW-1185">Reference proteome</keyword>
<feature type="transmembrane region" description="Helical" evidence="1">
    <location>
        <begin position="557"/>
        <end position="576"/>
    </location>
</feature>
<gene>
    <name evidence="2" type="ORF">U2I54_05460</name>
</gene>
<proteinExistence type="predicted"/>
<dbReference type="Proteomes" id="UP001291930">
    <property type="component" value="Unassembled WGS sequence"/>
</dbReference>
<feature type="transmembrane region" description="Helical" evidence="1">
    <location>
        <begin position="258"/>
        <end position="276"/>
    </location>
</feature>
<reference evidence="3" key="1">
    <citation type="submission" date="2023-11" db="EMBL/GenBank/DDBJ databases">
        <title>Genome Sequence of Bacillus pseudomycoides stain BUPM19.</title>
        <authorList>
            <person name="Farhat A."/>
        </authorList>
    </citation>
    <scope>NUCLEOTIDE SEQUENCE [LARGE SCALE GENOMIC DNA]</scope>
    <source>
        <strain evidence="3">BUPM19</strain>
    </source>
</reference>
<feature type="transmembrane region" description="Helical" evidence="1">
    <location>
        <begin position="109"/>
        <end position="127"/>
    </location>
</feature>
<keyword evidence="1" id="KW-0812">Transmembrane</keyword>
<keyword evidence="1" id="KW-0472">Membrane</keyword>
<comment type="caution">
    <text evidence="2">The sequence shown here is derived from an EMBL/GenBank/DDBJ whole genome shotgun (WGS) entry which is preliminary data.</text>
</comment>